<dbReference type="InterPro" id="IPR020556">
    <property type="entry name" value="Amidase_CS"/>
</dbReference>
<dbReference type="PANTHER" id="PTHR11895">
    <property type="entry name" value="TRANSAMIDASE"/>
    <property type="match status" value="1"/>
</dbReference>
<dbReference type="PROSITE" id="PS00571">
    <property type="entry name" value="AMIDASES"/>
    <property type="match status" value="1"/>
</dbReference>
<name>A0A2W5QFH3_VARPD</name>
<dbReference type="Gene3D" id="3.90.1300.10">
    <property type="entry name" value="Amidase signature (AS) domain"/>
    <property type="match status" value="1"/>
</dbReference>
<evidence type="ECO:0000313" key="2">
    <source>
        <dbReference type="EMBL" id="PZQ75824.1"/>
    </source>
</evidence>
<dbReference type="InterPro" id="IPR000120">
    <property type="entry name" value="Amidase"/>
</dbReference>
<dbReference type="Proteomes" id="UP000249135">
    <property type="component" value="Unassembled WGS sequence"/>
</dbReference>
<dbReference type="PANTHER" id="PTHR11895:SF151">
    <property type="entry name" value="GLUTAMYL-TRNA(GLN) AMIDOTRANSFERASE SUBUNIT A"/>
    <property type="match status" value="1"/>
</dbReference>
<protein>
    <recommendedName>
        <fullName evidence="1">Amidase domain-containing protein</fullName>
    </recommendedName>
</protein>
<organism evidence="2 3">
    <name type="scientific">Variovorax paradoxus</name>
    <dbReference type="NCBI Taxonomy" id="34073"/>
    <lineage>
        <taxon>Bacteria</taxon>
        <taxon>Pseudomonadati</taxon>
        <taxon>Pseudomonadota</taxon>
        <taxon>Betaproteobacteria</taxon>
        <taxon>Burkholderiales</taxon>
        <taxon>Comamonadaceae</taxon>
        <taxon>Variovorax</taxon>
    </lineage>
</organism>
<dbReference type="Pfam" id="PF01425">
    <property type="entry name" value="Amidase"/>
    <property type="match status" value="1"/>
</dbReference>
<dbReference type="InterPro" id="IPR023631">
    <property type="entry name" value="Amidase_dom"/>
</dbReference>
<evidence type="ECO:0000313" key="3">
    <source>
        <dbReference type="Proteomes" id="UP000249135"/>
    </source>
</evidence>
<dbReference type="GO" id="GO:0003824">
    <property type="term" value="F:catalytic activity"/>
    <property type="evidence" value="ECO:0007669"/>
    <property type="project" value="InterPro"/>
</dbReference>
<evidence type="ECO:0000259" key="1">
    <source>
        <dbReference type="Pfam" id="PF01425"/>
    </source>
</evidence>
<reference evidence="2 3" key="1">
    <citation type="submission" date="2017-08" db="EMBL/GenBank/DDBJ databases">
        <title>Infants hospitalized years apart are colonized by the same room-sourced microbial strains.</title>
        <authorList>
            <person name="Brooks B."/>
            <person name="Olm M.R."/>
            <person name="Firek B.A."/>
            <person name="Baker R."/>
            <person name="Thomas B.C."/>
            <person name="Morowitz M.J."/>
            <person name="Banfield J.F."/>
        </authorList>
    </citation>
    <scope>NUCLEOTIDE SEQUENCE [LARGE SCALE GENOMIC DNA]</scope>
    <source>
        <strain evidence="2">S2_005_003_R2_41</strain>
    </source>
</reference>
<sequence length="517" mass="54006">MPAKFAASPADPVANWPETCTRVQLSPRLQASMNRLHALTDLSVREATGLMARGELRTTDYAQALLDRAGATAPYGAFLHLDPPALLAAAAALEARRPVPGTLPLYGVPLAFKDNIDVAGMPTTAGSPWMADHRPRRHAGVTQRLLDAGALVLGKSNLHEWSQGVTGHNHAFGASRNPFDPSRVTGGSSGGNAALLGLRAAPAAIGTDTGGSVRVPAALCGLTGFRPTVRRWPDEGLVPISPTFDTAGVMARCVDDCVLIDHAVAGGPAQLAARPLAGVRLGVPQACFWEELDPPVEQLARETLERLAAAGAVLVTCDLSEADALFREGSMTISLFEILPALAAYFARHGRPFDARALTDAVVSPDVRPLFERLFGATAITPEAYARALHALRPRMQAAYRECFARHGLDALVFPTSPLTAARIGEDVEVMLGGRTTTAFSAYIRNTGPAGMAGLPALSLPMGLTSGALPAGLELTGAENADTALLALALGIEAVLPPAPVATAARRGSEGDREQHS</sequence>
<dbReference type="AlphaFoldDB" id="A0A2W5QFH3"/>
<proteinExistence type="predicted"/>
<accession>A0A2W5QFH3</accession>
<gene>
    <name evidence="2" type="ORF">DI563_08590</name>
</gene>
<dbReference type="InterPro" id="IPR036928">
    <property type="entry name" value="AS_sf"/>
</dbReference>
<comment type="caution">
    <text evidence="2">The sequence shown here is derived from an EMBL/GenBank/DDBJ whole genome shotgun (WGS) entry which is preliminary data.</text>
</comment>
<feature type="domain" description="Amidase" evidence="1">
    <location>
        <begin position="63"/>
        <end position="486"/>
    </location>
</feature>
<dbReference type="EMBL" id="QFPP01000073">
    <property type="protein sequence ID" value="PZQ75824.1"/>
    <property type="molecule type" value="Genomic_DNA"/>
</dbReference>
<dbReference type="SUPFAM" id="SSF75304">
    <property type="entry name" value="Amidase signature (AS) enzymes"/>
    <property type="match status" value="1"/>
</dbReference>